<dbReference type="Gene3D" id="3.40.50.1820">
    <property type="entry name" value="alpha/beta hydrolase"/>
    <property type="match status" value="1"/>
</dbReference>
<keyword evidence="2" id="KW-0378">Hydrolase</keyword>
<accession>A0A5C8PKE8</accession>
<evidence type="ECO:0000259" key="1">
    <source>
        <dbReference type="Pfam" id="PF12697"/>
    </source>
</evidence>
<comment type="caution">
    <text evidence="2">The sequence shown here is derived from an EMBL/GenBank/DDBJ whole genome shotgun (WGS) entry which is preliminary data.</text>
</comment>
<dbReference type="Pfam" id="PF12697">
    <property type="entry name" value="Abhydrolase_6"/>
    <property type="match status" value="1"/>
</dbReference>
<gene>
    <name evidence="2" type="ORF">FHP25_18085</name>
</gene>
<dbReference type="PRINTS" id="PR00111">
    <property type="entry name" value="ABHYDROLASE"/>
</dbReference>
<dbReference type="Proteomes" id="UP000321638">
    <property type="component" value="Unassembled WGS sequence"/>
</dbReference>
<dbReference type="SUPFAM" id="SSF53474">
    <property type="entry name" value="alpha/beta-Hydrolases"/>
    <property type="match status" value="1"/>
</dbReference>
<dbReference type="InterPro" id="IPR050266">
    <property type="entry name" value="AB_hydrolase_sf"/>
</dbReference>
<sequence>MARQPLILVPGLLCDEDLWRDQLPTLAPVADAVVTMEQTRHPTIGAIAAAILATAPPRFALAGLSMGGMIALEVMRQAPARVTRLALLDTSARGVHDEELAIRAGRMAMVRAGHVDIVLGLQLARFVPMTRLGDSALIDRALKMMRRVGAATYLRQEQAVMTRADSRPSLAAIHCPTLVLCGRLDAATPLMLSQEIAVAIPGARLDVLEDCGHLSTMEKPEAVNRALTEWLAM</sequence>
<dbReference type="InterPro" id="IPR000073">
    <property type="entry name" value="AB_hydrolase_1"/>
</dbReference>
<dbReference type="EMBL" id="VDUZ01000020">
    <property type="protein sequence ID" value="TXL74114.1"/>
    <property type="molecule type" value="Genomic_DNA"/>
</dbReference>
<proteinExistence type="predicted"/>
<evidence type="ECO:0000313" key="2">
    <source>
        <dbReference type="EMBL" id="TXL74114.1"/>
    </source>
</evidence>
<feature type="domain" description="AB hydrolase-1" evidence="1">
    <location>
        <begin position="7"/>
        <end position="226"/>
    </location>
</feature>
<reference evidence="2 3" key="1">
    <citation type="submission" date="2019-06" db="EMBL/GenBank/DDBJ databases">
        <title>New taxonomy in bacterial strain CC-CFT640, isolated from vineyard.</title>
        <authorList>
            <person name="Lin S.-Y."/>
            <person name="Tsai C.-F."/>
            <person name="Young C.-C."/>
        </authorList>
    </citation>
    <scope>NUCLEOTIDE SEQUENCE [LARGE SCALE GENOMIC DNA]</scope>
    <source>
        <strain evidence="2 3">CC-CFT640</strain>
    </source>
</reference>
<evidence type="ECO:0000313" key="3">
    <source>
        <dbReference type="Proteomes" id="UP000321638"/>
    </source>
</evidence>
<name>A0A5C8PKE8_9HYPH</name>
<protein>
    <submittedName>
        <fullName evidence="2">Alpha/beta fold hydrolase</fullName>
    </submittedName>
</protein>
<dbReference type="PANTHER" id="PTHR43798:SF29">
    <property type="entry name" value="AB HYDROLASE-1 DOMAIN-CONTAINING PROTEIN"/>
    <property type="match status" value="1"/>
</dbReference>
<dbReference type="GO" id="GO:0016787">
    <property type="term" value="F:hydrolase activity"/>
    <property type="evidence" value="ECO:0007669"/>
    <property type="project" value="UniProtKB-KW"/>
</dbReference>
<dbReference type="OrthoDB" id="5491135at2"/>
<dbReference type="PANTHER" id="PTHR43798">
    <property type="entry name" value="MONOACYLGLYCEROL LIPASE"/>
    <property type="match status" value="1"/>
</dbReference>
<dbReference type="AlphaFoldDB" id="A0A5C8PKE8"/>
<keyword evidence="3" id="KW-1185">Reference proteome</keyword>
<dbReference type="RefSeq" id="WP_147848360.1">
    <property type="nucleotide sequence ID" value="NZ_VDUZ01000020.1"/>
</dbReference>
<dbReference type="InterPro" id="IPR029058">
    <property type="entry name" value="AB_hydrolase_fold"/>
</dbReference>
<organism evidence="2 3">
    <name type="scientific">Vineibacter terrae</name>
    <dbReference type="NCBI Taxonomy" id="2586908"/>
    <lineage>
        <taxon>Bacteria</taxon>
        <taxon>Pseudomonadati</taxon>
        <taxon>Pseudomonadota</taxon>
        <taxon>Alphaproteobacteria</taxon>
        <taxon>Hyphomicrobiales</taxon>
        <taxon>Vineibacter</taxon>
    </lineage>
</organism>